<accession>W4MGL6</accession>
<dbReference type="GO" id="GO:0005524">
    <property type="term" value="F:ATP binding"/>
    <property type="evidence" value="ECO:0007669"/>
    <property type="project" value="UniProtKB-KW"/>
</dbReference>
<proteinExistence type="predicted"/>
<dbReference type="InterPro" id="IPR050153">
    <property type="entry name" value="Metal_Ion_Import_ABC"/>
</dbReference>
<dbReference type="HOGENOM" id="CLU_000604_1_11_7"/>
<dbReference type="PATRIC" id="fig|1429439.4.peg.58"/>
<dbReference type="InterPro" id="IPR003593">
    <property type="entry name" value="AAA+_ATPase"/>
</dbReference>
<feature type="domain" description="ABC transporter" evidence="4">
    <location>
        <begin position="6"/>
        <end position="238"/>
    </location>
</feature>
<dbReference type="SMART" id="SM00382">
    <property type="entry name" value="AAA"/>
    <property type="match status" value="1"/>
</dbReference>
<dbReference type="PROSITE" id="PS50893">
    <property type="entry name" value="ABC_TRANSPORTER_2"/>
    <property type="match status" value="1"/>
</dbReference>
<organism evidence="5 6">
    <name type="scientific">Candidatus Entotheonella gemina</name>
    <dbReference type="NCBI Taxonomy" id="1429439"/>
    <lineage>
        <taxon>Bacteria</taxon>
        <taxon>Pseudomonadati</taxon>
        <taxon>Nitrospinota/Tectimicrobiota group</taxon>
        <taxon>Candidatus Tectimicrobiota</taxon>
        <taxon>Candidatus Entotheonellia</taxon>
        <taxon>Candidatus Entotheonellales</taxon>
        <taxon>Candidatus Entotheonellaceae</taxon>
        <taxon>Candidatus Entotheonella</taxon>
    </lineage>
</organism>
<reference evidence="5 6" key="1">
    <citation type="journal article" date="2014" name="Nature">
        <title>An environmental bacterial taxon with a large and distinct metabolic repertoire.</title>
        <authorList>
            <person name="Wilson M.C."/>
            <person name="Mori T."/>
            <person name="Ruckert C."/>
            <person name="Uria A.R."/>
            <person name="Helf M.J."/>
            <person name="Takada K."/>
            <person name="Gernert C."/>
            <person name="Steffens U.A."/>
            <person name="Heycke N."/>
            <person name="Schmitt S."/>
            <person name="Rinke C."/>
            <person name="Helfrich E.J."/>
            <person name="Brachmann A.O."/>
            <person name="Gurgui C."/>
            <person name="Wakimoto T."/>
            <person name="Kracht M."/>
            <person name="Crusemann M."/>
            <person name="Hentschel U."/>
            <person name="Abe I."/>
            <person name="Matsunaga S."/>
            <person name="Kalinowski J."/>
            <person name="Takeyama H."/>
            <person name="Piel J."/>
        </authorList>
    </citation>
    <scope>NUCLEOTIDE SEQUENCE [LARGE SCALE GENOMIC DNA]</scope>
    <source>
        <strain evidence="6">TSY2</strain>
    </source>
</reference>
<name>W4MGL6_9BACT</name>
<evidence type="ECO:0000256" key="2">
    <source>
        <dbReference type="ARBA" id="ARBA00022741"/>
    </source>
</evidence>
<keyword evidence="1" id="KW-0813">Transport</keyword>
<dbReference type="AlphaFoldDB" id="W4MGL6"/>
<evidence type="ECO:0000256" key="3">
    <source>
        <dbReference type="ARBA" id="ARBA00022840"/>
    </source>
</evidence>
<keyword evidence="2" id="KW-0547">Nucleotide-binding</keyword>
<dbReference type="EMBL" id="AZHX01000011">
    <property type="protein sequence ID" value="ETX09295.1"/>
    <property type="molecule type" value="Genomic_DNA"/>
</dbReference>
<dbReference type="InterPro" id="IPR017871">
    <property type="entry name" value="ABC_transporter-like_CS"/>
</dbReference>
<dbReference type="PANTHER" id="PTHR42734">
    <property type="entry name" value="METAL TRANSPORT SYSTEM ATP-BINDING PROTEIN TM_0124-RELATED"/>
    <property type="match status" value="1"/>
</dbReference>
<gene>
    <name evidence="5" type="ORF">ETSY2_00335</name>
</gene>
<protein>
    <recommendedName>
        <fullName evidence="4">ABC transporter domain-containing protein</fullName>
    </recommendedName>
</protein>
<comment type="caution">
    <text evidence="5">The sequence shown here is derived from an EMBL/GenBank/DDBJ whole genome shotgun (WGS) entry which is preliminary data.</text>
</comment>
<dbReference type="InterPro" id="IPR003439">
    <property type="entry name" value="ABC_transporter-like_ATP-bd"/>
</dbReference>
<dbReference type="Proteomes" id="UP000019140">
    <property type="component" value="Unassembled WGS sequence"/>
</dbReference>
<keyword evidence="6" id="KW-1185">Reference proteome</keyword>
<dbReference type="GO" id="GO:0016887">
    <property type="term" value="F:ATP hydrolysis activity"/>
    <property type="evidence" value="ECO:0007669"/>
    <property type="project" value="InterPro"/>
</dbReference>
<evidence type="ECO:0000256" key="1">
    <source>
        <dbReference type="ARBA" id="ARBA00022448"/>
    </source>
</evidence>
<evidence type="ECO:0000259" key="4">
    <source>
        <dbReference type="PROSITE" id="PS50893"/>
    </source>
</evidence>
<sequence length="250" mass="27391">MTEPLIVCRDVCLGYGLTQVLGDVNWSIWPGDFVGLVGPNGAGKTTLLRCLLGTLTPQRGTLHRAPPEPGPGLVFAYVPQEKSLDPFFPLSALDVVLMGRYRKLGPGVRPRAPDRQMARESLAHVGLETLAQAPFQSLSGGQKQRVLIARALAAEPHILILDEPTIGMDVAAEKQLMTLIQILYEARSLTIILATHNLNLISQYARQLAILGDGQLLVGDPDTLLTATQLQQLYQTDIRVQDIDGRRWIF</sequence>
<keyword evidence="3" id="KW-0067">ATP-binding</keyword>
<dbReference type="PROSITE" id="PS00211">
    <property type="entry name" value="ABC_TRANSPORTER_1"/>
    <property type="match status" value="1"/>
</dbReference>
<dbReference type="Pfam" id="PF00005">
    <property type="entry name" value="ABC_tran"/>
    <property type="match status" value="1"/>
</dbReference>
<evidence type="ECO:0000313" key="6">
    <source>
        <dbReference type="Proteomes" id="UP000019140"/>
    </source>
</evidence>
<evidence type="ECO:0000313" key="5">
    <source>
        <dbReference type="EMBL" id="ETX09295.1"/>
    </source>
</evidence>
<dbReference type="Gene3D" id="3.40.50.300">
    <property type="entry name" value="P-loop containing nucleotide triphosphate hydrolases"/>
    <property type="match status" value="1"/>
</dbReference>
<dbReference type="InterPro" id="IPR027417">
    <property type="entry name" value="P-loop_NTPase"/>
</dbReference>
<dbReference type="SUPFAM" id="SSF52540">
    <property type="entry name" value="P-loop containing nucleoside triphosphate hydrolases"/>
    <property type="match status" value="1"/>
</dbReference>